<evidence type="ECO:0000256" key="1">
    <source>
        <dbReference type="SAM" id="Phobius"/>
    </source>
</evidence>
<reference evidence="2 3" key="1">
    <citation type="submission" date="2017-02" db="EMBL/GenBank/DDBJ databases">
        <title>Comparative genomic analysis of Brazilian Leptospira kirschneri strains of different serogroups.</title>
        <authorList>
            <person name="Moreno L.Z."/>
            <person name="Miraglia F."/>
            <person name="Kremer F.S."/>
            <person name="Eslabao M.R."/>
            <person name="Lilenbaum W."/>
            <person name="Dellagostin O.A."/>
            <person name="Moreno A.M."/>
        </authorList>
    </citation>
    <scope>NUCLEOTIDE SEQUENCE [LARGE SCALE GENOMIC DNA]</scope>
    <source>
        <strain evidence="2 3">M110/06</strain>
    </source>
</reference>
<dbReference type="EMBL" id="MVIT01000061">
    <property type="protein sequence ID" value="OOV43041.1"/>
    <property type="molecule type" value="Genomic_DNA"/>
</dbReference>
<evidence type="ECO:0000313" key="2">
    <source>
        <dbReference type="EMBL" id="OOV43041.1"/>
    </source>
</evidence>
<dbReference type="AlphaFoldDB" id="A0A1T1DQ94"/>
<feature type="transmembrane region" description="Helical" evidence="1">
    <location>
        <begin position="63"/>
        <end position="82"/>
    </location>
</feature>
<dbReference type="Proteomes" id="UP000191008">
    <property type="component" value="Unassembled WGS sequence"/>
</dbReference>
<proteinExistence type="predicted"/>
<sequence>MKKIKSSNVLKYIMDQELKIEEGVIYNLFYMGFPVKGYYISGNWFLMGFIARIIKSLKIHPSGYFLIIYQCSYFKILIRFLLGEYK</sequence>
<organism evidence="2 3">
    <name type="scientific">Leptospira kirschneri serovar Pomona</name>
    <dbReference type="NCBI Taxonomy" id="561005"/>
    <lineage>
        <taxon>Bacteria</taxon>
        <taxon>Pseudomonadati</taxon>
        <taxon>Spirochaetota</taxon>
        <taxon>Spirochaetia</taxon>
        <taxon>Leptospirales</taxon>
        <taxon>Leptospiraceae</taxon>
        <taxon>Leptospira</taxon>
    </lineage>
</organism>
<comment type="caution">
    <text evidence="2">The sequence shown here is derived from an EMBL/GenBank/DDBJ whole genome shotgun (WGS) entry which is preliminary data.</text>
</comment>
<name>A0A1T1DQ94_9LEPT</name>
<keyword evidence="1" id="KW-0472">Membrane</keyword>
<evidence type="ECO:0000313" key="3">
    <source>
        <dbReference type="Proteomes" id="UP000191008"/>
    </source>
</evidence>
<accession>A0A1T1DQ94</accession>
<keyword evidence="1" id="KW-1133">Transmembrane helix</keyword>
<protein>
    <submittedName>
        <fullName evidence="2">Uncharacterized protein</fullName>
    </submittedName>
</protein>
<keyword evidence="1" id="KW-0812">Transmembrane</keyword>
<gene>
    <name evidence="2" type="ORF">B1J93_08670</name>
</gene>